<dbReference type="Proteomes" id="UP001056384">
    <property type="component" value="Chromosome 1"/>
</dbReference>
<feature type="transmembrane region" description="Helical" evidence="7">
    <location>
        <begin position="90"/>
        <end position="117"/>
    </location>
</feature>
<feature type="compositionally biased region" description="Basic and acidic residues" evidence="6">
    <location>
        <begin position="304"/>
        <end position="323"/>
    </location>
</feature>
<evidence type="ECO:0000256" key="6">
    <source>
        <dbReference type="SAM" id="MobiDB-lite"/>
    </source>
</evidence>
<sequence>MGLAALLYGEEGPRLLAVTWTWTALAIILYSLRAASAAVQPSTDRLFGLRWDFIWVTLALVATLTAQITTTVSLEHASGPTQGIKTISDVIYTGLVANCAAIFGMTFGRFAVVALLLSIHGPTYPNGKLSLWIIAISQFVINIIQVGFTIHQCSPVSRLWNITGPGVCRYIQFTRKFGYFTGSYGAFCDFYLACYPAALIVGPLQQLKPRIKVAAGGVVAGIAGIIKTVQLSSIIHIQYHYATIVMWILTETWFIIIFGSITTTRPSFVAIGRHIKLVSSGFFGSTLHTGQTDNSASMELSQRTTDHGSDAKKPISNSRQEHDLSEDEIALHESFAGCRPYHEDSV</sequence>
<dbReference type="EMBL" id="CP099418">
    <property type="protein sequence ID" value="USW48039.1"/>
    <property type="molecule type" value="Genomic_DNA"/>
</dbReference>
<feature type="domain" description="Rhodopsin" evidence="8">
    <location>
        <begin position="48"/>
        <end position="268"/>
    </location>
</feature>
<comment type="subcellular location">
    <subcellularLocation>
        <location evidence="1">Membrane</location>
        <topology evidence="1">Multi-pass membrane protein</topology>
    </subcellularLocation>
</comment>
<keyword evidence="3 7" id="KW-1133">Transmembrane helix</keyword>
<evidence type="ECO:0000313" key="9">
    <source>
        <dbReference type="EMBL" id="USW48039.1"/>
    </source>
</evidence>
<dbReference type="GO" id="GO:0016020">
    <property type="term" value="C:membrane"/>
    <property type="evidence" value="ECO:0007669"/>
    <property type="project" value="UniProtKB-SubCell"/>
</dbReference>
<proteinExistence type="inferred from homology"/>
<feature type="region of interest" description="Disordered" evidence="6">
    <location>
        <begin position="291"/>
        <end position="324"/>
    </location>
</feature>
<evidence type="ECO:0000256" key="3">
    <source>
        <dbReference type="ARBA" id="ARBA00022989"/>
    </source>
</evidence>
<evidence type="ECO:0000256" key="5">
    <source>
        <dbReference type="ARBA" id="ARBA00038359"/>
    </source>
</evidence>
<keyword evidence="4 7" id="KW-0472">Membrane</keyword>
<feature type="transmembrane region" description="Helical" evidence="7">
    <location>
        <begin position="53"/>
        <end position="70"/>
    </location>
</feature>
<feature type="compositionally biased region" description="Polar residues" evidence="6">
    <location>
        <begin position="291"/>
        <end position="303"/>
    </location>
</feature>
<accession>A0A9Q9AHW1</accession>
<feature type="transmembrane region" description="Helical" evidence="7">
    <location>
        <begin position="213"/>
        <end position="235"/>
    </location>
</feature>
<protein>
    <recommendedName>
        <fullName evidence="8">Rhodopsin domain-containing protein</fullName>
    </recommendedName>
</protein>
<feature type="transmembrane region" description="Helical" evidence="7">
    <location>
        <begin position="179"/>
        <end position="201"/>
    </location>
</feature>
<feature type="transmembrane region" description="Helical" evidence="7">
    <location>
        <begin position="241"/>
        <end position="261"/>
    </location>
</feature>
<evidence type="ECO:0000256" key="2">
    <source>
        <dbReference type="ARBA" id="ARBA00022692"/>
    </source>
</evidence>
<dbReference type="InterPro" id="IPR052337">
    <property type="entry name" value="SAT4-like"/>
</dbReference>
<evidence type="ECO:0000256" key="4">
    <source>
        <dbReference type="ARBA" id="ARBA00023136"/>
    </source>
</evidence>
<keyword evidence="2 7" id="KW-0812">Transmembrane</keyword>
<evidence type="ECO:0000256" key="7">
    <source>
        <dbReference type="SAM" id="Phobius"/>
    </source>
</evidence>
<dbReference type="PANTHER" id="PTHR33048:SF165">
    <property type="entry name" value="INTEGRAL MEMBRANE PROTEIN"/>
    <property type="match status" value="1"/>
</dbReference>
<evidence type="ECO:0000259" key="8">
    <source>
        <dbReference type="Pfam" id="PF20684"/>
    </source>
</evidence>
<feature type="transmembrane region" description="Helical" evidence="7">
    <location>
        <begin position="129"/>
        <end position="150"/>
    </location>
</feature>
<evidence type="ECO:0000313" key="10">
    <source>
        <dbReference type="Proteomes" id="UP001056384"/>
    </source>
</evidence>
<dbReference type="InterPro" id="IPR049326">
    <property type="entry name" value="Rhodopsin_dom_fungi"/>
</dbReference>
<name>A0A9Q9AHW1_9PEZI</name>
<dbReference type="AlphaFoldDB" id="A0A9Q9AHW1"/>
<comment type="similarity">
    <text evidence="5">Belongs to the SAT4 family.</text>
</comment>
<dbReference type="PANTHER" id="PTHR33048">
    <property type="entry name" value="PTH11-LIKE INTEGRAL MEMBRANE PROTEIN (AFU_ORTHOLOGUE AFUA_5G11245)"/>
    <property type="match status" value="1"/>
</dbReference>
<keyword evidence="10" id="KW-1185">Reference proteome</keyword>
<dbReference type="Pfam" id="PF20684">
    <property type="entry name" value="Fung_rhodopsin"/>
    <property type="match status" value="1"/>
</dbReference>
<feature type="transmembrane region" description="Helical" evidence="7">
    <location>
        <begin position="15"/>
        <end position="32"/>
    </location>
</feature>
<organism evidence="9 10">
    <name type="scientific">Septoria linicola</name>
    <dbReference type="NCBI Taxonomy" id="215465"/>
    <lineage>
        <taxon>Eukaryota</taxon>
        <taxon>Fungi</taxon>
        <taxon>Dikarya</taxon>
        <taxon>Ascomycota</taxon>
        <taxon>Pezizomycotina</taxon>
        <taxon>Dothideomycetes</taxon>
        <taxon>Dothideomycetidae</taxon>
        <taxon>Mycosphaerellales</taxon>
        <taxon>Mycosphaerellaceae</taxon>
        <taxon>Septoria</taxon>
    </lineage>
</organism>
<evidence type="ECO:0000256" key="1">
    <source>
        <dbReference type="ARBA" id="ARBA00004141"/>
    </source>
</evidence>
<gene>
    <name evidence="9" type="ORF">Slin15195_G013580</name>
</gene>
<reference evidence="9" key="1">
    <citation type="submission" date="2022-06" db="EMBL/GenBank/DDBJ databases">
        <title>Complete genome sequences of two strains of the flax pathogen Septoria linicola.</title>
        <authorList>
            <person name="Lapalu N."/>
            <person name="Simon A."/>
            <person name="Demenou B."/>
            <person name="Paumier D."/>
            <person name="Guillot M.-P."/>
            <person name="Gout L."/>
            <person name="Valade R."/>
        </authorList>
    </citation>
    <scope>NUCLEOTIDE SEQUENCE</scope>
    <source>
        <strain evidence="9">SE15195</strain>
    </source>
</reference>